<gene>
    <name evidence="1" type="ORF">L2764_18985</name>
</gene>
<organism evidence="1 2">
    <name type="scientific">Shewanella surugensis</name>
    <dbReference type="NCBI Taxonomy" id="212020"/>
    <lineage>
        <taxon>Bacteria</taxon>
        <taxon>Pseudomonadati</taxon>
        <taxon>Pseudomonadota</taxon>
        <taxon>Gammaproteobacteria</taxon>
        <taxon>Alteromonadales</taxon>
        <taxon>Shewanellaceae</taxon>
        <taxon>Shewanella</taxon>
    </lineage>
</organism>
<accession>A0ABT0LFN5</accession>
<evidence type="ECO:0000313" key="2">
    <source>
        <dbReference type="Proteomes" id="UP001203423"/>
    </source>
</evidence>
<evidence type="ECO:0000313" key="1">
    <source>
        <dbReference type="EMBL" id="MCL1126511.1"/>
    </source>
</evidence>
<dbReference type="Proteomes" id="UP001203423">
    <property type="component" value="Unassembled WGS sequence"/>
</dbReference>
<reference evidence="1 2" key="1">
    <citation type="submission" date="2022-01" db="EMBL/GenBank/DDBJ databases">
        <title>Whole genome-based taxonomy of the Shewanellaceae.</title>
        <authorList>
            <person name="Martin-Rodriguez A.J."/>
        </authorList>
    </citation>
    <scope>NUCLEOTIDE SEQUENCE [LARGE SCALE GENOMIC DNA]</scope>
    <source>
        <strain evidence="1 2">DSM 17177</strain>
    </source>
</reference>
<dbReference type="RefSeq" id="WP_248941902.1">
    <property type="nucleotide sequence ID" value="NZ_JAKIKS010000092.1"/>
</dbReference>
<proteinExistence type="predicted"/>
<sequence>MRLKFFALRLILLVGVLLFIVFEHWQLHREGALPNRVKTNQIKSNQAKPADVWLQPEEALRFFPTQIGEQDYHFNYARFAPIIARVKRDINQLLVIDEHTKDQLKRLTQGLPPDLLPIDRQRLDFLIQKNIPGKAGGQFINLLHAYGRYTRLLDVHLKHVNLAEPSYKPQHLSDSVAVVKQLQLAVFGQDLAALFFTRDNIRMNYLTQRRLLMLDNSMSVADKQAIRERLQLGYRLGLAELEALDELKELAQLGESGDG</sequence>
<keyword evidence="2" id="KW-1185">Reference proteome</keyword>
<protein>
    <recommendedName>
        <fullName evidence="3">DUF3014 domain-containing protein</fullName>
    </recommendedName>
</protein>
<dbReference type="EMBL" id="JAKIKS010000092">
    <property type="protein sequence ID" value="MCL1126511.1"/>
    <property type="molecule type" value="Genomic_DNA"/>
</dbReference>
<name>A0ABT0LFN5_9GAMM</name>
<dbReference type="SUPFAM" id="SSF158855">
    <property type="entry name" value="Lipase chaperone-like"/>
    <property type="match status" value="1"/>
</dbReference>
<comment type="caution">
    <text evidence="1">The sequence shown here is derived from an EMBL/GenBank/DDBJ whole genome shotgun (WGS) entry which is preliminary data.</text>
</comment>
<evidence type="ECO:0008006" key="3">
    <source>
        <dbReference type="Google" id="ProtNLM"/>
    </source>
</evidence>